<keyword evidence="1" id="KW-0472">Membrane</keyword>
<evidence type="ECO:0000313" key="4">
    <source>
        <dbReference type="Proteomes" id="UP000008068"/>
    </source>
</evidence>
<organism evidence="4">
    <name type="scientific">Caenorhabditis brenneri</name>
    <name type="common">Nematode worm</name>
    <dbReference type="NCBI Taxonomy" id="135651"/>
    <lineage>
        <taxon>Eukaryota</taxon>
        <taxon>Metazoa</taxon>
        <taxon>Ecdysozoa</taxon>
        <taxon>Nematoda</taxon>
        <taxon>Chromadorea</taxon>
        <taxon>Rhabditida</taxon>
        <taxon>Rhabditina</taxon>
        <taxon>Rhabditomorpha</taxon>
        <taxon>Rhabditoidea</taxon>
        <taxon>Rhabditidae</taxon>
        <taxon>Peloderinae</taxon>
        <taxon>Caenorhabditis</taxon>
    </lineage>
</organism>
<feature type="transmembrane region" description="Helical" evidence="1">
    <location>
        <begin position="6"/>
        <end position="27"/>
    </location>
</feature>
<feature type="transmembrane region" description="Helical" evidence="1">
    <location>
        <begin position="97"/>
        <end position="114"/>
    </location>
</feature>
<dbReference type="InParanoid" id="G0P4L3"/>
<keyword evidence="1" id="KW-1133">Transmembrane helix</keyword>
<proteinExistence type="predicted"/>
<sequence length="153" mass="17529">MVLPWTVSPVVLYAEIAITFFLLLSWFRPILWNKLASSRLITSVSKYFEICSIAFLFVLTILFADAEREVTKLIELEDRIEINATYHMHLLRAKKNVYVSGLSIIFLLVIRHIMKSLRSDTQTEVAKSVAMLQTENECKTARTLANALLPKPI</sequence>
<dbReference type="OrthoDB" id="435607at2759"/>
<evidence type="ECO:0000259" key="2">
    <source>
        <dbReference type="Pfam" id="PF05529"/>
    </source>
</evidence>
<protein>
    <recommendedName>
        <fullName evidence="2">BAP29/BAP31 transmembrane domain-containing protein</fullName>
    </recommendedName>
</protein>
<dbReference type="OMA" id="YSHIHID"/>
<name>G0P4L3_CAEBE</name>
<dbReference type="Pfam" id="PF05529">
    <property type="entry name" value="Bap31"/>
    <property type="match status" value="1"/>
</dbReference>
<dbReference type="STRING" id="135651.G0P4L3"/>
<dbReference type="eggNOG" id="KOG1962">
    <property type="taxonomic scope" value="Eukaryota"/>
</dbReference>
<feature type="domain" description="BAP29/BAP31 transmembrane" evidence="2">
    <location>
        <begin position="1"/>
        <end position="124"/>
    </location>
</feature>
<dbReference type="AlphaFoldDB" id="G0P4L3"/>
<evidence type="ECO:0000313" key="3">
    <source>
        <dbReference type="EMBL" id="EGT44779.1"/>
    </source>
</evidence>
<feature type="transmembrane region" description="Helical" evidence="1">
    <location>
        <begin position="47"/>
        <end position="64"/>
    </location>
</feature>
<accession>G0P4L3</accession>
<evidence type="ECO:0000256" key="1">
    <source>
        <dbReference type="SAM" id="Phobius"/>
    </source>
</evidence>
<dbReference type="HOGENOM" id="CLU_070975_0_0_1"/>
<dbReference type="Proteomes" id="UP000008068">
    <property type="component" value="Unassembled WGS sequence"/>
</dbReference>
<keyword evidence="4" id="KW-1185">Reference proteome</keyword>
<dbReference type="InterPro" id="IPR040463">
    <property type="entry name" value="BAP29/BAP31_N"/>
</dbReference>
<gene>
    <name evidence="3" type="ORF">CAEBREN_18135</name>
</gene>
<dbReference type="EMBL" id="GL380065">
    <property type="protein sequence ID" value="EGT44779.1"/>
    <property type="molecule type" value="Genomic_DNA"/>
</dbReference>
<reference evidence="4" key="1">
    <citation type="submission" date="2011-07" db="EMBL/GenBank/DDBJ databases">
        <authorList>
            <consortium name="Caenorhabditis brenneri Sequencing and Analysis Consortium"/>
            <person name="Wilson R.K."/>
        </authorList>
    </citation>
    <scope>NUCLEOTIDE SEQUENCE [LARGE SCALE GENOMIC DNA]</scope>
    <source>
        <strain evidence="4">PB2801</strain>
    </source>
</reference>
<keyword evidence="1" id="KW-0812">Transmembrane</keyword>